<evidence type="ECO:0000256" key="2">
    <source>
        <dbReference type="SAM" id="MobiDB-lite"/>
    </source>
</evidence>
<dbReference type="InterPro" id="IPR016166">
    <property type="entry name" value="FAD-bd_PCMH"/>
</dbReference>
<dbReference type="EMBL" id="JABUKG010000007">
    <property type="protein sequence ID" value="MBY6320866.1"/>
    <property type="molecule type" value="Genomic_DNA"/>
</dbReference>
<dbReference type="PIRSF" id="PIRSF000136">
    <property type="entry name" value="LGO_GLO"/>
    <property type="match status" value="1"/>
</dbReference>
<evidence type="ECO:0000259" key="3">
    <source>
        <dbReference type="PROSITE" id="PS51387"/>
    </source>
</evidence>
<comment type="caution">
    <text evidence="4">The sequence shown here is derived from an EMBL/GenBank/DDBJ whole genome shotgun (WGS) entry which is preliminary data.</text>
</comment>
<feature type="region of interest" description="Disordered" evidence="2">
    <location>
        <begin position="1"/>
        <end position="22"/>
    </location>
</feature>
<gene>
    <name evidence="4" type="ORF">HQ605_08540</name>
</gene>
<sequence length="433" mass="47270">MRGMTWSNWAGNQQASPVEVARPRDEADVCDVVRRAPGRVKAVGAGHSFTGAAVTDGTLVSLDLLTGIESTTPGPDGTTDVTVRAGTRLRALCAMLDDRGLALTNMGDIDVQSVAGAISTGTHGTGARFTGLAGQVVGVRVVLADGTERTVTEGPVFECARLGLGAFGILTAVTLRCVPAFLLRAEETPGRLGDTLERFPHDAATIDHPEFYWFPHTDRVLVKRNTRLPADATAAPLSRIRRWFDDDVMANGAFEVLNRASTRVPAVIPRVNRVSAAAWSGRTMTDRSHRVFTSSRRVRFRESEYAIPPEAVPTVIRELDAWIRRTDYRVTFPVEIRCAAADDVWLSTAHGRPSAYMAAHQYHRRPDGDYFAAFEAIARSVGGRPHWGKLHSLGADELRALYPRYDDALAVRAEVDPTGVFDNDYLRRVLPLG</sequence>
<dbReference type="PROSITE" id="PS51387">
    <property type="entry name" value="FAD_PCMH"/>
    <property type="match status" value="1"/>
</dbReference>
<dbReference type="Gene3D" id="3.30.70.2520">
    <property type="match status" value="1"/>
</dbReference>
<evidence type="ECO:0000313" key="5">
    <source>
        <dbReference type="Proteomes" id="UP001520140"/>
    </source>
</evidence>
<name>A0ABS7NS80_9NOCA</name>
<keyword evidence="1" id="KW-0560">Oxidoreductase</keyword>
<accession>A0ABS7NS80</accession>
<dbReference type="Pfam" id="PF04030">
    <property type="entry name" value="ALO"/>
    <property type="match status" value="1"/>
</dbReference>
<dbReference type="InterPro" id="IPR016171">
    <property type="entry name" value="Vanillyl_alc_oxidase_C-sub2"/>
</dbReference>
<evidence type="ECO:0000256" key="1">
    <source>
        <dbReference type="ARBA" id="ARBA00023002"/>
    </source>
</evidence>
<proteinExistence type="predicted"/>
<protein>
    <submittedName>
        <fullName evidence="4">FAD-binding protein</fullName>
    </submittedName>
</protein>
<dbReference type="Gene3D" id="3.30.43.10">
    <property type="entry name" value="Uridine Diphospho-n-acetylenolpyruvylglucosamine Reductase, domain 2"/>
    <property type="match status" value="1"/>
</dbReference>
<dbReference type="Pfam" id="PF01565">
    <property type="entry name" value="FAD_binding_4"/>
    <property type="match status" value="1"/>
</dbReference>
<dbReference type="InterPro" id="IPR006094">
    <property type="entry name" value="Oxid_FAD_bind_N"/>
</dbReference>
<dbReference type="PANTHER" id="PTHR43762">
    <property type="entry name" value="L-GULONOLACTONE OXIDASE"/>
    <property type="match status" value="1"/>
</dbReference>
<feature type="compositionally biased region" description="Polar residues" evidence="2">
    <location>
        <begin position="1"/>
        <end position="16"/>
    </location>
</feature>
<reference evidence="4 5" key="1">
    <citation type="submission" date="2020-06" db="EMBL/GenBank/DDBJ databases">
        <title>Taxonomy, biology and ecology of Rhodococcus bacteria occurring in California pistachio and other woody hosts as revealed by genome sequence analyses.</title>
        <authorList>
            <person name="Gai Y."/>
            <person name="Riely B."/>
        </authorList>
    </citation>
    <scope>NUCLEOTIDE SEQUENCE [LARGE SCALE GENOMIC DNA]</scope>
    <source>
        <strain evidence="4 5">BP-284</strain>
    </source>
</reference>
<dbReference type="Proteomes" id="UP001520140">
    <property type="component" value="Unassembled WGS sequence"/>
</dbReference>
<dbReference type="InterPro" id="IPR016167">
    <property type="entry name" value="FAD-bd_PCMH_sub1"/>
</dbReference>
<dbReference type="InterPro" id="IPR007173">
    <property type="entry name" value="ALO_C"/>
</dbReference>
<dbReference type="Gene3D" id="3.30.465.10">
    <property type="match status" value="1"/>
</dbReference>
<dbReference type="PANTHER" id="PTHR43762:SF1">
    <property type="entry name" value="D-ARABINONO-1,4-LACTONE OXIDASE"/>
    <property type="match status" value="1"/>
</dbReference>
<dbReference type="InterPro" id="IPR016169">
    <property type="entry name" value="FAD-bd_PCMH_sub2"/>
</dbReference>
<dbReference type="NCBIfam" id="TIGR01679">
    <property type="entry name" value="bact_FAD_ox"/>
    <property type="match status" value="1"/>
</dbReference>
<organism evidence="4 5">
    <name type="scientific">Rhodococcoides kroppenstedtii</name>
    <dbReference type="NCBI Taxonomy" id="293050"/>
    <lineage>
        <taxon>Bacteria</taxon>
        <taxon>Bacillati</taxon>
        <taxon>Actinomycetota</taxon>
        <taxon>Actinomycetes</taxon>
        <taxon>Mycobacteriales</taxon>
        <taxon>Nocardiaceae</taxon>
        <taxon>Rhodococcoides</taxon>
    </lineage>
</organism>
<keyword evidence="5" id="KW-1185">Reference proteome</keyword>
<dbReference type="SUPFAM" id="SSF56176">
    <property type="entry name" value="FAD-binding/transporter-associated domain-like"/>
    <property type="match status" value="1"/>
</dbReference>
<dbReference type="InterPro" id="IPR010031">
    <property type="entry name" value="FAD_lactone_oxidase-like"/>
</dbReference>
<dbReference type="InterPro" id="IPR036318">
    <property type="entry name" value="FAD-bd_PCMH-like_sf"/>
</dbReference>
<evidence type="ECO:0000313" key="4">
    <source>
        <dbReference type="EMBL" id="MBY6320866.1"/>
    </source>
</evidence>
<dbReference type="Gene3D" id="1.10.45.10">
    <property type="entry name" value="Vanillyl-alcohol Oxidase, Chain A, domain 4"/>
    <property type="match status" value="1"/>
</dbReference>
<feature type="domain" description="FAD-binding PCMH-type" evidence="3">
    <location>
        <begin position="13"/>
        <end position="180"/>
    </location>
</feature>